<sequence>MHRERDLAHVFVELADTLVDDFDVIDLLQTLAECSVEFLQADAAGLMLADQRGQLQVLACTSDQVRVLELFELQNSEGPCLDCFTTGEPVVNVDLADVATRWPRFHAATADSGFRSVHSLPMRLRGQIIGAMNLFCTHQSTLSDDDITVGQALCDVATIGLLQERTMRQGEVLAEQLQGALNTRVLIEQAKGVLAERLNLALEDAFTLMRAHARRSQQRLTDVARTVIDGSAEL</sequence>
<dbReference type="STRING" id="419479.SAMN04488563_5298"/>
<dbReference type="SMART" id="SM01012">
    <property type="entry name" value="ANTAR"/>
    <property type="match status" value="1"/>
</dbReference>
<dbReference type="InterPro" id="IPR011006">
    <property type="entry name" value="CheY-like_superfamily"/>
</dbReference>
<dbReference type="SUPFAM" id="SSF55781">
    <property type="entry name" value="GAF domain-like"/>
    <property type="match status" value="1"/>
</dbReference>
<dbReference type="InterPro" id="IPR036388">
    <property type="entry name" value="WH-like_DNA-bd_sf"/>
</dbReference>
<name>A0A1H2L7D6_9ACTN</name>
<dbReference type="GO" id="GO:0016301">
    <property type="term" value="F:kinase activity"/>
    <property type="evidence" value="ECO:0007669"/>
    <property type="project" value="UniProtKB-KW"/>
</dbReference>
<feature type="domain" description="ANTAR" evidence="5">
    <location>
        <begin position="167"/>
        <end position="228"/>
    </location>
</feature>
<dbReference type="Pfam" id="PF13185">
    <property type="entry name" value="GAF_2"/>
    <property type="match status" value="1"/>
</dbReference>
<dbReference type="Pfam" id="PF03861">
    <property type="entry name" value="ANTAR"/>
    <property type="match status" value="1"/>
</dbReference>
<dbReference type="Proteomes" id="UP000182977">
    <property type="component" value="Chromosome I"/>
</dbReference>
<dbReference type="EMBL" id="LT629791">
    <property type="protein sequence ID" value="SDU76734.1"/>
    <property type="molecule type" value="Genomic_DNA"/>
</dbReference>
<dbReference type="Gene3D" id="1.10.10.10">
    <property type="entry name" value="Winged helix-like DNA-binding domain superfamily/Winged helix DNA-binding domain"/>
    <property type="match status" value="1"/>
</dbReference>
<keyword evidence="3" id="KW-0805">Transcription regulation</keyword>
<dbReference type="InterPro" id="IPR005561">
    <property type="entry name" value="ANTAR"/>
</dbReference>
<dbReference type="AlphaFoldDB" id="A0A1H2L7D6"/>
<evidence type="ECO:0000313" key="6">
    <source>
        <dbReference type="EMBL" id="SDU76734.1"/>
    </source>
</evidence>
<gene>
    <name evidence="6" type="ORF">SAMN04488563_5298</name>
</gene>
<dbReference type="PIRSF" id="PIRSF036625">
    <property type="entry name" value="GAF_ANTAR"/>
    <property type="match status" value="1"/>
</dbReference>
<keyword evidence="1" id="KW-0808">Transferase</keyword>
<dbReference type="InterPro" id="IPR003018">
    <property type="entry name" value="GAF"/>
</dbReference>
<dbReference type="PROSITE" id="PS50921">
    <property type="entry name" value="ANTAR"/>
    <property type="match status" value="1"/>
</dbReference>
<dbReference type="SUPFAM" id="SSF52172">
    <property type="entry name" value="CheY-like"/>
    <property type="match status" value="1"/>
</dbReference>
<protein>
    <submittedName>
        <fullName evidence="6">GAF domain-containing protein</fullName>
    </submittedName>
</protein>
<keyword evidence="4" id="KW-0804">Transcription</keyword>
<accession>A0A1H2L7D6</accession>
<evidence type="ECO:0000256" key="1">
    <source>
        <dbReference type="ARBA" id="ARBA00022679"/>
    </source>
</evidence>
<evidence type="ECO:0000256" key="3">
    <source>
        <dbReference type="ARBA" id="ARBA00023015"/>
    </source>
</evidence>
<reference evidence="7" key="1">
    <citation type="submission" date="2016-10" db="EMBL/GenBank/DDBJ databases">
        <authorList>
            <person name="Varghese N."/>
            <person name="Submissions S."/>
        </authorList>
    </citation>
    <scope>NUCLEOTIDE SEQUENCE [LARGE SCALE GENOMIC DNA]</scope>
    <source>
        <strain evidence="7">DSM 45079</strain>
    </source>
</reference>
<dbReference type="InterPro" id="IPR029016">
    <property type="entry name" value="GAF-like_dom_sf"/>
</dbReference>
<keyword evidence="7" id="KW-1185">Reference proteome</keyword>
<dbReference type="SMART" id="SM00065">
    <property type="entry name" value="GAF"/>
    <property type="match status" value="1"/>
</dbReference>
<evidence type="ECO:0000256" key="4">
    <source>
        <dbReference type="ARBA" id="ARBA00023163"/>
    </source>
</evidence>
<evidence type="ECO:0000259" key="5">
    <source>
        <dbReference type="PROSITE" id="PS50921"/>
    </source>
</evidence>
<keyword evidence="2" id="KW-0418">Kinase</keyword>
<dbReference type="InterPro" id="IPR012074">
    <property type="entry name" value="GAF_ANTAR"/>
</dbReference>
<evidence type="ECO:0000313" key="7">
    <source>
        <dbReference type="Proteomes" id="UP000182977"/>
    </source>
</evidence>
<organism evidence="6 7">
    <name type="scientific">Jiangella alkaliphila</name>
    <dbReference type="NCBI Taxonomy" id="419479"/>
    <lineage>
        <taxon>Bacteria</taxon>
        <taxon>Bacillati</taxon>
        <taxon>Actinomycetota</taxon>
        <taxon>Actinomycetes</taxon>
        <taxon>Jiangellales</taxon>
        <taxon>Jiangellaceae</taxon>
        <taxon>Jiangella</taxon>
    </lineage>
</organism>
<dbReference type="Gene3D" id="3.30.450.40">
    <property type="match status" value="1"/>
</dbReference>
<dbReference type="GO" id="GO:0003723">
    <property type="term" value="F:RNA binding"/>
    <property type="evidence" value="ECO:0007669"/>
    <property type="project" value="InterPro"/>
</dbReference>
<evidence type="ECO:0000256" key="2">
    <source>
        <dbReference type="ARBA" id="ARBA00022777"/>
    </source>
</evidence>
<proteinExistence type="predicted"/>